<dbReference type="EMBL" id="WIWS01000072">
    <property type="protein sequence ID" value="KAF3211929.1"/>
    <property type="molecule type" value="Genomic_DNA"/>
</dbReference>
<organism evidence="1 2">
    <name type="scientific">Orbilia oligospora</name>
    <name type="common">Nematode-trapping fungus</name>
    <name type="synonym">Arthrobotrys oligospora</name>
    <dbReference type="NCBI Taxonomy" id="2813651"/>
    <lineage>
        <taxon>Eukaryota</taxon>
        <taxon>Fungi</taxon>
        <taxon>Dikarya</taxon>
        <taxon>Ascomycota</taxon>
        <taxon>Pezizomycotina</taxon>
        <taxon>Orbiliomycetes</taxon>
        <taxon>Orbiliales</taxon>
        <taxon>Orbiliaceae</taxon>
        <taxon>Orbilia</taxon>
    </lineage>
</organism>
<accession>A0A7C8QI37</accession>
<dbReference type="Gene3D" id="3.60.15.10">
    <property type="entry name" value="Ribonuclease Z/Hydroxyacylglutathione hydrolase-like"/>
    <property type="match status" value="1"/>
</dbReference>
<protein>
    <submittedName>
        <fullName evidence="1">Uncharacterized protein</fullName>
    </submittedName>
</protein>
<reference evidence="1 2" key="1">
    <citation type="submission" date="2019-06" db="EMBL/GenBank/DDBJ databases">
        <authorList>
            <person name="Palmer J.M."/>
        </authorList>
    </citation>
    <scope>NUCLEOTIDE SEQUENCE [LARGE SCALE GENOMIC DNA]</scope>
    <source>
        <strain evidence="1 2">TWF106</strain>
    </source>
</reference>
<dbReference type="GO" id="GO:0042781">
    <property type="term" value="F:3'-tRNA processing endoribonuclease activity"/>
    <property type="evidence" value="ECO:0007669"/>
    <property type="project" value="TreeGrafter"/>
</dbReference>
<sequence>MGSIGWPDITFRSLSWVTALGEGEFIDLPNGDRLMSPPARRGRKITVLGDTCDSSPITNLASGSDVLIHEATNAFLGNKLGKESKEYKEGETYEDVKRKTIEHGHSTPEMAAEFAVTIGLGDTGGVLGRVMAEESGKKGKSKGVEKPKGVLLLNHFSSRYADPRSSDAAAAIMEAIRESAAEIFQTAKDTKPESTVDVVCSHRINLPPRLQLSPADFTPDSLLPAGVTPLWQQRLYSPSSTPPPPHCPSSPEIAYYNNKLTYPAGNPEPHFDPVVSTCTIVCKHLNKAYLGLEDPSTVFKGFFENLASKTARQNDNVSQTQNDGDMDALRRSMQRVGLGEARDQDESEIEIEEDEYTIPLEGDYREHARTLMLKMLSKGIGAMHKDKIQRVNEMINDCMLSPWDEVVGIALWNLSRTNPFVHQNPTTRYLDGLFEGFREMWIRICVSNQGKIDFAEAVCRYLHKSQATVTKMEFEILHLHAKTFFLCSHGFWLYGYRLYRESIGYPLGVHCEHTLMDREKTPKMLVDYALTLLNNHLFDTTDETIELPMEIIDSVGSCIKTLTQVYESQESNDHNKTLIDHFARNFFSAGRQRLINYCRVATQCLAFDDVV</sequence>
<dbReference type="PANTHER" id="PTHR46018:SF2">
    <property type="entry name" value="ZINC PHOSPHODIESTERASE ELAC PROTEIN 1"/>
    <property type="match status" value="1"/>
</dbReference>
<dbReference type="InterPro" id="IPR036866">
    <property type="entry name" value="RibonucZ/Hydroxyglut_hydro"/>
</dbReference>
<name>A0A7C8QI37_ORBOL</name>
<dbReference type="SUPFAM" id="SSF56281">
    <property type="entry name" value="Metallo-hydrolase/oxidoreductase"/>
    <property type="match status" value="1"/>
</dbReference>
<proteinExistence type="predicted"/>
<evidence type="ECO:0000313" key="1">
    <source>
        <dbReference type="EMBL" id="KAF3211929.1"/>
    </source>
</evidence>
<dbReference type="Proteomes" id="UP000472727">
    <property type="component" value="Unassembled WGS sequence"/>
</dbReference>
<evidence type="ECO:0000313" key="2">
    <source>
        <dbReference type="Proteomes" id="UP000472727"/>
    </source>
</evidence>
<dbReference type="GO" id="GO:0005634">
    <property type="term" value="C:nucleus"/>
    <property type="evidence" value="ECO:0007669"/>
    <property type="project" value="TreeGrafter"/>
</dbReference>
<comment type="caution">
    <text evidence="1">The sequence shown here is derived from an EMBL/GenBank/DDBJ whole genome shotgun (WGS) entry which is preliminary data.</text>
</comment>
<dbReference type="AlphaFoldDB" id="A0A7C8QI37"/>
<gene>
    <name evidence="1" type="ORF">TWF106_010112</name>
</gene>
<dbReference type="PANTHER" id="PTHR46018">
    <property type="entry name" value="ZINC PHOSPHODIESTERASE ELAC PROTEIN 1"/>
    <property type="match status" value="1"/>
</dbReference>